<sequence>MKSQLKKTAVTACLTLMSIVTFAQVRPTNNLPAPPDSAPGEMPPAPGLHKHGMERGPGLKVLTSLTGKVIAYQTNDRYIYNRFTLQNGSQVITVRFPEQLGKQLMSAAAKGKSVMVKGFTDNGPDGVNVFQMASLAVDGTQIADTPPGIPKTPVIEPSKTFTGKINDFKRDQSGAIRGLRLDNMVEIDLPPHAVEQLQALLKAGDKVKVTGIKDTPPSGVVLESGAPTIIHPETIEINGQTYLLR</sequence>
<dbReference type="RefSeq" id="WP_090984839.1">
    <property type="nucleotide sequence ID" value="NZ_FOJM01000011.1"/>
</dbReference>
<keyword evidence="2" id="KW-0732">Signal</keyword>
<evidence type="ECO:0000313" key="4">
    <source>
        <dbReference type="Proteomes" id="UP000198836"/>
    </source>
</evidence>
<evidence type="ECO:0000313" key="3">
    <source>
        <dbReference type="EMBL" id="SFA52658.1"/>
    </source>
</evidence>
<protein>
    <recommendedName>
        <fullName evidence="5">DUF5666 domain-containing protein</fullName>
    </recommendedName>
</protein>
<accession>A0A1I0TLI3</accession>
<keyword evidence="4" id="KW-1185">Reference proteome</keyword>
<evidence type="ECO:0000256" key="2">
    <source>
        <dbReference type="SAM" id="SignalP"/>
    </source>
</evidence>
<feature type="chain" id="PRO_5011732718" description="DUF5666 domain-containing protein" evidence="2">
    <location>
        <begin position="24"/>
        <end position="245"/>
    </location>
</feature>
<organism evidence="3 4">
    <name type="scientific">Pedobacter suwonensis</name>
    <dbReference type="NCBI Taxonomy" id="332999"/>
    <lineage>
        <taxon>Bacteria</taxon>
        <taxon>Pseudomonadati</taxon>
        <taxon>Bacteroidota</taxon>
        <taxon>Sphingobacteriia</taxon>
        <taxon>Sphingobacteriales</taxon>
        <taxon>Sphingobacteriaceae</taxon>
        <taxon>Pedobacter</taxon>
    </lineage>
</organism>
<dbReference type="Proteomes" id="UP000198836">
    <property type="component" value="Unassembled WGS sequence"/>
</dbReference>
<proteinExistence type="predicted"/>
<feature type="compositionally biased region" description="Pro residues" evidence="1">
    <location>
        <begin position="32"/>
        <end position="46"/>
    </location>
</feature>
<dbReference type="AlphaFoldDB" id="A0A1I0TLI3"/>
<evidence type="ECO:0000256" key="1">
    <source>
        <dbReference type="SAM" id="MobiDB-lite"/>
    </source>
</evidence>
<feature type="signal peptide" evidence="2">
    <location>
        <begin position="1"/>
        <end position="23"/>
    </location>
</feature>
<dbReference type="OrthoDB" id="880749at2"/>
<dbReference type="EMBL" id="FOJM01000011">
    <property type="protein sequence ID" value="SFA52658.1"/>
    <property type="molecule type" value="Genomic_DNA"/>
</dbReference>
<gene>
    <name evidence="3" type="ORF">SAMN04488511_11193</name>
</gene>
<evidence type="ECO:0008006" key="5">
    <source>
        <dbReference type="Google" id="ProtNLM"/>
    </source>
</evidence>
<name>A0A1I0TLI3_9SPHI</name>
<feature type="region of interest" description="Disordered" evidence="1">
    <location>
        <begin position="27"/>
        <end position="51"/>
    </location>
</feature>
<reference evidence="4" key="1">
    <citation type="submission" date="2016-10" db="EMBL/GenBank/DDBJ databases">
        <authorList>
            <person name="Varghese N."/>
            <person name="Submissions S."/>
        </authorList>
    </citation>
    <scope>NUCLEOTIDE SEQUENCE [LARGE SCALE GENOMIC DNA]</scope>
    <source>
        <strain evidence="4">DSM 18130</strain>
    </source>
</reference>